<keyword evidence="5" id="KW-0676">Redox-active center</keyword>
<keyword evidence="4" id="KW-1015">Disulfide bond</keyword>
<dbReference type="Proteomes" id="UP001299970">
    <property type="component" value="Unassembled WGS sequence"/>
</dbReference>
<evidence type="ECO:0000256" key="4">
    <source>
        <dbReference type="ARBA" id="ARBA00023157"/>
    </source>
</evidence>
<dbReference type="RefSeq" id="WP_241039783.1">
    <property type="nucleotide sequence ID" value="NZ_BAAAJF010000040.1"/>
</dbReference>
<comment type="caution">
    <text evidence="8">The sequence shown here is derived from an EMBL/GenBank/DDBJ whole genome shotgun (WGS) entry which is preliminary data.</text>
</comment>
<keyword evidence="2" id="KW-0813">Transport</keyword>
<name>A0ABS9TKT4_9PSEU</name>
<evidence type="ECO:0000256" key="1">
    <source>
        <dbReference type="ARBA" id="ARBA00008987"/>
    </source>
</evidence>
<accession>A0ABS9TKT4</accession>
<evidence type="ECO:0000256" key="6">
    <source>
        <dbReference type="PIRNR" id="PIRNR000077"/>
    </source>
</evidence>
<dbReference type="Gene3D" id="3.40.30.10">
    <property type="entry name" value="Glutaredoxin"/>
    <property type="match status" value="1"/>
</dbReference>
<sequence>MIVPVTDATFDELVLRAALPVLLDFTADWCPPCRMIEPVLHQISVEQDGRLVVAQLDVDANPLTARDAGVLGMPTLNLYVGGWVVTQVVGARPKAALMRAIEEHLPVRASIA</sequence>
<dbReference type="Pfam" id="PF00085">
    <property type="entry name" value="Thioredoxin"/>
    <property type="match status" value="1"/>
</dbReference>
<evidence type="ECO:0000259" key="7">
    <source>
        <dbReference type="PROSITE" id="PS51352"/>
    </source>
</evidence>
<dbReference type="SUPFAM" id="SSF52833">
    <property type="entry name" value="Thioredoxin-like"/>
    <property type="match status" value="1"/>
</dbReference>
<dbReference type="EMBL" id="JAKXMK010000023">
    <property type="protein sequence ID" value="MCH6169154.1"/>
    <property type="molecule type" value="Genomic_DNA"/>
</dbReference>
<reference evidence="8 9" key="1">
    <citation type="submission" date="2022-03" db="EMBL/GenBank/DDBJ databases">
        <title>Pseudonocardia alaer sp. nov., a novel actinomycete isolated from reed forest soil.</title>
        <authorList>
            <person name="Wang L."/>
        </authorList>
    </citation>
    <scope>NUCLEOTIDE SEQUENCE [LARGE SCALE GENOMIC DNA]</scope>
    <source>
        <strain evidence="8 9">Y-16303</strain>
    </source>
</reference>
<protein>
    <recommendedName>
        <fullName evidence="6">Thioredoxin</fullName>
    </recommendedName>
</protein>
<keyword evidence="3" id="KW-0249">Electron transport</keyword>
<dbReference type="PIRSF" id="PIRSF000077">
    <property type="entry name" value="Thioredoxin"/>
    <property type="match status" value="1"/>
</dbReference>
<evidence type="ECO:0000256" key="3">
    <source>
        <dbReference type="ARBA" id="ARBA00022982"/>
    </source>
</evidence>
<organism evidence="8 9">
    <name type="scientific">Pseudonocardia alaniniphila</name>
    <dbReference type="NCBI Taxonomy" id="75291"/>
    <lineage>
        <taxon>Bacteria</taxon>
        <taxon>Bacillati</taxon>
        <taxon>Actinomycetota</taxon>
        <taxon>Actinomycetes</taxon>
        <taxon>Pseudonocardiales</taxon>
        <taxon>Pseudonocardiaceae</taxon>
        <taxon>Pseudonocardia</taxon>
    </lineage>
</organism>
<evidence type="ECO:0000313" key="9">
    <source>
        <dbReference type="Proteomes" id="UP001299970"/>
    </source>
</evidence>
<dbReference type="PANTHER" id="PTHR45663:SF11">
    <property type="entry name" value="GEO12009P1"/>
    <property type="match status" value="1"/>
</dbReference>
<dbReference type="PROSITE" id="PS00194">
    <property type="entry name" value="THIOREDOXIN_1"/>
    <property type="match status" value="1"/>
</dbReference>
<dbReference type="CDD" id="cd02947">
    <property type="entry name" value="TRX_family"/>
    <property type="match status" value="1"/>
</dbReference>
<evidence type="ECO:0000313" key="8">
    <source>
        <dbReference type="EMBL" id="MCH6169154.1"/>
    </source>
</evidence>
<dbReference type="InterPro" id="IPR036249">
    <property type="entry name" value="Thioredoxin-like_sf"/>
</dbReference>
<evidence type="ECO:0000256" key="2">
    <source>
        <dbReference type="ARBA" id="ARBA00022448"/>
    </source>
</evidence>
<dbReference type="PRINTS" id="PR00421">
    <property type="entry name" value="THIOREDOXIN"/>
</dbReference>
<feature type="domain" description="Thioredoxin" evidence="7">
    <location>
        <begin position="1"/>
        <end position="106"/>
    </location>
</feature>
<comment type="similarity">
    <text evidence="1 6">Belongs to the thioredoxin family.</text>
</comment>
<evidence type="ECO:0000256" key="5">
    <source>
        <dbReference type="ARBA" id="ARBA00023284"/>
    </source>
</evidence>
<dbReference type="InterPro" id="IPR013766">
    <property type="entry name" value="Thioredoxin_domain"/>
</dbReference>
<proteinExistence type="inferred from homology"/>
<dbReference type="InterPro" id="IPR017937">
    <property type="entry name" value="Thioredoxin_CS"/>
</dbReference>
<dbReference type="InterPro" id="IPR005746">
    <property type="entry name" value="Thioredoxin"/>
</dbReference>
<dbReference type="PROSITE" id="PS51352">
    <property type="entry name" value="THIOREDOXIN_2"/>
    <property type="match status" value="1"/>
</dbReference>
<keyword evidence="9" id="KW-1185">Reference proteome</keyword>
<gene>
    <name evidence="8" type="ORF">MMF94_25950</name>
</gene>
<dbReference type="PANTHER" id="PTHR45663">
    <property type="entry name" value="GEO12009P1"/>
    <property type="match status" value="1"/>
</dbReference>